<comment type="caution">
    <text evidence="1">The sequence shown here is derived from an EMBL/GenBank/DDBJ whole genome shotgun (WGS) entry which is preliminary data.</text>
</comment>
<proteinExistence type="predicted"/>
<dbReference type="Proteomes" id="UP000017142">
    <property type="component" value="Unassembled WGS sequence"/>
</dbReference>
<gene>
    <name evidence="1" type="ORF">A544_3710</name>
</gene>
<dbReference type="AlphaFoldDB" id="A0AAV3K935"/>
<evidence type="ECO:0008006" key="3">
    <source>
        <dbReference type="Google" id="ProtNLM"/>
    </source>
</evidence>
<accession>A0AAV3K935</accession>
<dbReference type="GO" id="GO:0016746">
    <property type="term" value="F:acyltransferase activity"/>
    <property type="evidence" value="ECO:0007669"/>
    <property type="project" value="InterPro"/>
</dbReference>
<name>A0AAV3K935_9GAMM</name>
<organism evidence="1 2">
    <name type="scientific">Dickeya solani D s0432-1</name>
    <dbReference type="NCBI Taxonomy" id="1231725"/>
    <lineage>
        <taxon>Bacteria</taxon>
        <taxon>Pseudomonadati</taxon>
        <taxon>Pseudomonadota</taxon>
        <taxon>Gammaproteobacteria</taxon>
        <taxon>Enterobacterales</taxon>
        <taxon>Pectobacteriaceae</taxon>
        <taxon>Dickeya</taxon>
    </lineage>
</organism>
<dbReference type="InterPro" id="IPR016039">
    <property type="entry name" value="Thiolase-like"/>
</dbReference>
<evidence type="ECO:0000313" key="1">
    <source>
        <dbReference type="EMBL" id="ERO57135.1"/>
    </source>
</evidence>
<protein>
    <recommendedName>
        <fullName evidence="3">Transcriptional regulator</fullName>
    </recommendedName>
</protein>
<evidence type="ECO:0000313" key="2">
    <source>
        <dbReference type="Proteomes" id="UP000017142"/>
    </source>
</evidence>
<sequence>MISVGIEAINAFCGTSYINVRDLAQHRQLDMSRFDNLLMKQKTVSCLVKILSALPSMQQNPLWIR</sequence>
<dbReference type="Gene3D" id="3.40.47.10">
    <property type="match status" value="1"/>
</dbReference>
<dbReference type="EMBL" id="AMWE01000004">
    <property type="protein sequence ID" value="ERO57135.1"/>
    <property type="molecule type" value="Genomic_DNA"/>
</dbReference>
<reference evidence="2" key="1">
    <citation type="journal article" date="2013" name="Diversity">
        <title>Genome Sequence of Dickeya solani, a New soft Rot Pathogen of Potato, Suggests its Emergence May Be Related to a Novel Combination of Non-Ribosomal Peptide/Polyketide Synthetase Clusters.</title>
        <authorList>
            <person name="Garlant L."/>
            <person name="Koskinen P."/>
            <person name="Rouhiainen L."/>
            <person name="Laine P."/>
            <person name="Paulin L."/>
            <person name="Auvinen P."/>
            <person name="Holm L."/>
            <person name="Pirhonen M."/>
        </authorList>
    </citation>
    <scope>NUCLEOTIDE SEQUENCE [LARGE SCALE GENOMIC DNA]</scope>
    <source>
        <strain evidence="2">D s0432-1</strain>
    </source>
</reference>